<dbReference type="RefSeq" id="WP_168786911.1">
    <property type="nucleotide sequence ID" value="NZ_CALYLF010000016.1"/>
</dbReference>
<feature type="signal peptide" evidence="1">
    <location>
        <begin position="1"/>
        <end position="19"/>
    </location>
</feature>
<organism evidence="2 3">
    <name type="scientific">Vibrio aestuarianus</name>
    <dbReference type="NCBI Taxonomy" id="28171"/>
    <lineage>
        <taxon>Bacteria</taxon>
        <taxon>Pseudomonadati</taxon>
        <taxon>Pseudomonadota</taxon>
        <taxon>Gammaproteobacteria</taxon>
        <taxon>Vibrionales</taxon>
        <taxon>Vibrionaceae</taxon>
        <taxon>Vibrio</taxon>
    </lineage>
</organism>
<gene>
    <name evidence="2" type="ORF">VAE063_1000041</name>
</gene>
<reference evidence="2" key="1">
    <citation type="submission" date="2022-06" db="EMBL/GenBank/DDBJ databases">
        <authorList>
            <person name="Goudenege D."/>
            <person name="Le Roux F."/>
        </authorList>
    </citation>
    <scope>NUCLEOTIDE SEQUENCE</scope>
    <source>
        <strain evidence="2">12-063</strain>
    </source>
</reference>
<evidence type="ECO:0000313" key="2">
    <source>
        <dbReference type="EMBL" id="CAH8188349.1"/>
    </source>
</evidence>
<comment type="caution">
    <text evidence="2">The sequence shown here is derived from an EMBL/GenBank/DDBJ whole genome shotgun (WGS) entry which is preliminary data.</text>
</comment>
<proteinExistence type="predicted"/>
<accession>A0ABM9FHC2</accession>
<keyword evidence="1" id="KW-0732">Signal</keyword>
<dbReference type="Proteomes" id="UP001152658">
    <property type="component" value="Unassembled WGS sequence"/>
</dbReference>
<sequence length="113" mass="11962">MKFKSLIIMNVLVSMPVLGAGKTNEVEQAIEFLKTACVTSGSELNISADAEGALSIKKIKSSGISASVKVSHKQIEGFADAASELSANQASEMRTCMKPYIDQILSVLSTGCY</sequence>
<name>A0ABM9FHC2_9VIBR</name>
<keyword evidence="3" id="KW-1185">Reference proteome</keyword>
<dbReference type="EMBL" id="CALYLK010000001">
    <property type="protein sequence ID" value="CAH8188349.1"/>
    <property type="molecule type" value="Genomic_DNA"/>
</dbReference>
<evidence type="ECO:0000256" key="1">
    <source>
        <dbReference type="SAM" id="SignalP"/>
    </source>
</evidence>
<protein>
    <submittedName>
        <fullName evidence="2">Uncharacterized protein</fullName>
    </submittedName>
</protein>
<evidence type="ECO:0000313" key="3">
    <source>
        <dbReference type="Proteomes" id="UP001152658"/>
    </source>
</evidence>
<feature type="chain" id="PRO_5045114583" evidence="1">
    <location>
        <begin position="20"/>
        <end position="113"/>
    </location>
</feature>